<comment type="similarity">
    <text evidence="1">Belongs to the anaerobic coproporphyrinogen-III oxidase family. HemW subfamily.</text>
</comment>
<evidence type="ECO:0000256" key="9">
    <source>
        <dbReference type="RuleBase" id="RU364116"/>
    </source>
</evidence>
<evidence type="ECO:0000256" key="5">
    <source>
        <dbReference type="ARBA" id="ARBA00022723"/>
    </source>
</evidence>
<dbReference type="Proteomes" id="UP000003494">
    <property type="component" value="Unassembled WGS sequence"/>
</dbReference>
<comment type="caution">
    <text evidence="11">The sequence shown here is derived from an EMBL/GenBank/DDBJ whole genome shotgun (WGS) entry which is preliminary data.</text>
</comment>
<dbReference type="InterPro" id="IPR004559">
    <property type="entry name" value="HemW-like"/>
</dbReference>
<evidence type="ECO:0000256" key="8">
    <source>
        <dbReference type="ARBA" id="ARBA00023186"/>
    </source>
</evidence>
<evidence type="ECO:0000256" key="4">
    <source>
        <dbReference type="ARBA" id="ARBA00022691"/>
    </source>
</evidence>
<keyword evidence="9" id="KW-0004">4Fe-4S</keyword>
<dbReference type="SUPFAM" id="SSF102114">
    <property type="entry name" value="Radical SAM enzymes"/>
    <property type="match status" value="1"/>
</dbReference>
<dbReference type="Gene3D" id="3.20.20.70">
    <property type="entry name" value="Aldolase class I"/>
    <property type="match status" value="1"/>
</dbReference>
<dbReference type="PROSITE" id="PS51918">
    <property type="entry name" value="RADICAL_SAM"/>
    <property type="match status" value="1"/>
</dbReference>
<comment type="subcellular location">
    <subcellularLocation>
        <location evidence="9">Cytoplasm</location>
    </subcellularLocation>
</comment>
<keyword evidence="4 9" id="KW-0949">S-adenosyl-L-methionine</keyword>
<dbReference type="PANTHER" id="PTHR13932:SF5">
    <property type="entry name" value="RADICAL S-ADENOSYL METHIONINE DOMAIN-CONTAINING PROTEIN 1, MITOCHONDRIAL"/>
    <property type="match status" value="1"/>
</dbReference>
<dbReference type="Pfam" id="PF04055">
    <property type="entry name" value="Radical_SAM"/>
    <property type="match status" value="1"/>
</dbReference>
<dbReference type="SMART" id="SM00729">
    <property type="entry name" value="Elp3"/>
    <property type="match status" value="1"/>
</dbReference>
<dbReference type="eggNOG" id="COG0635">
    <property type="taxonomic scope" value="Bacteria"/>
</dbReference>
<dbReference type="PANTHER" id="PTHR13932">
    <property type="entry name" value="COPROPORPHYRINIGEN III OXIDASE"/>
    <property type="match status" value="1"/>
</dbReference>
<proteinExistence type="inferred from homology"/>
<accession>C4G952</accession>
<sequence length="416" mass="47181">MKKCLYCDFNSHPGSPKEQAAYAGALVKEIDWWGRLIGRKQVASVFVGGGTPSWLDYSLMEQIFAAVYRNFSLARNAEVSLELNPGTVTAKALRAYQRMGINRVSIGLQSSNDDELALLGRIHSWNDFLRTFEHVRAAGFSNVNVDIMTGLPLQTEDKLKRTLQMVTMLRPEHISAYSLIVEPGTPFYERYAGDIARRERGEKTLELPDSDLEYALYDMARAFLTGKGYRQYEISNYAREGYACRHNLGYWERKPYLGFGVGAASLLCDSLIDRHSDMDLLMRKDPAQRSCAYPNLRFSNIPETDRYIDLWEKYDPGQQLDLDEVLADAPWIDSKTVQKLTRREAMEEFLFLGLRKTKGIRETDFFNAFGLPIGSVYGSTLESQSKRGLLRRQGGMIALTKAGTDISNQVLAEYLC</sequence>
<dbReference type="GO" id="GO:0005737">
    <property type="term" value="C:cytoplasm"/>
    <property type="evidence" value="ECO:0007669"/>
    <property type="project" value="UniProtKB-SubCell"/>
</dbReference>
<dbReference type="AlphaFoldDB" id="C4G952"/>
<organism evidence="11 12">
    <name type="scientific">Shuttleworthella satelles DSM 14600</name>
    <dbReference type="NCBI Taxonomy" id="626523"/>
    <lineage>
        <taxon>Bacteria</taxon>
        <taxon>Bacillati</taxon>
        <taxon>Bacillota</taxon>
        <taxon>Clostridia</taxon>
        <taxon>Lachnospirales</taxon>
        <taxon>Lachnospiraceae</taxon>
        <taxon>Shuttleworthella</taxon>
    </lineage>
</organism>
<reference evidence="11" key="1">
    <citation type="submission" date="2009-04" db="EMBL/GenBank/DDBJ databases">
        <authorList>
            <person name="Weinstock G."/>
            <person name="Sodergren E."/>
            <person name="Clifton S."/>
            <person name="Fulton L."/>
            <person name="Fulton B."/>
            <person name="Courtney L."/>
            <person name="Fronick C."/>
            <person name="Harrison M."/>
            <person name="Strong C."/>
            <person name="Farmer C."/>
            <person name="Delahaunty K."/>
            <person name="Markovic C."/>
            <person name="Hall O."/>
            <person name="Minx P."/>
            <person name="Tomlinson C."/>
            <person name="Mitreva M."/>
            <person name="Nelson J."/>
            <person name="Hou S."/>
            <person name="Wollam A."/>
            <person name="Pepin K.H."/>
            <person name="Johnson M."/>
            <person name="Bhonagiri V."/>
            <person name="Nash W.E."/>
            <person name="Warren W."/>
            <person name="Chinwalla A."/>
            <person name="Mardis E.R."/>
            <person name="Wilson R.K."/>
        </authorList>
    </citation>
    <scope>NUCLEOTIDE SEQUENCE [LARGE SCALE GENOMIC DNA]</scope>
    <source>
        <strain evidence="11">DSM 14600</strain>
    </source>
</reference>
<dbReference type="InterPro" id="IPR006638">
    <property type="entry name" value="Elp3/MiaA/NifB-like_rSAM"/>
</dbReference>
<dbReference type="EMBL" id="ACIP02000001">
    <property type="protein sequence ID" value="EEP29149.1"/>
    <property type="molecule type" value="Genomic_DNA"/>
</dbReference>
<dbReference type="InterPro" id="IPR013785">
    <property type="entry name" value="Aldolase_TIM"/>
</dbReference>
<evidence type="ECO:0000256" key="1">
    <source>
        <dbReference type="ARBA" id="ARBA00006100"/>
    </source>
</evidence>
<feature type="domain" description="Radical SAM core" evidence="10">
    <location>
        <begin position="1"/>
        <end position="218"/>
    </location>
</feature>
<keyword evidence="7 9" id="KW-0411">Iron-sulfur</keyword>
<dbReference type="GO" id="GO:0006779">
    <property type="term" value="P:porphyrin-containing compound biosynthetic process"/>
    <property type="evidence" value="ECO:0007669"/>
    <property type="project" value="InterPro"/>
</dbReference>
<keyword evidence="6 9" id="KW-0408">Iron</keyword>
<evidence type="ECO:0000256" key="3">
    <source>
        <dbReference type="ARBA" id="ARBA00022617"/>
    </source>
</evidence>
<comment type="function">
    <text evidence="9">Probably acts as a heme chaperone, transferring heme to an unknown acceptor. Binds one molecule of heme per monomer, possibly covalently. Binds 1 [4Fe-4S] cluster. The cluster is coordinated with 3 cysteines and an exchangeable S-adenosyl-L-methionine.</text>
</comment>
<dbReference type="GO" id="GO:0004109">
    <property type="term" value="F:coproporphyrinogen oxidase activity"/>
    <property type="evidence" value="ECO:0007669"/>
    <property type="project" value="InterPro"/>
</dbReference>
<dbReference type="HOGENOM" id="CLU_027579_1_1_9"/>
<dbReference type="STRING" id="626523.GCWU000342_00502"/>
<keyword evidence="8 9" id="KW-0143">Chaperone</keyword>
<dbReference type="GO" id="GO:0051539">
    <property type="term" value="F:4 iron, 4 sulfur cluster binding"/>
    <property type="evidence" value="ECO:0007669"/>
    <property type="project" value="UniProtKB-UniRule"/>
</dbReference>
<dbReference type="InterPro" id="IPR058240">
    <property type="entry name" value="rSAM_sf"/>
</dbReference>
<evidence type="ECO:0000256" key="7">
    <source>
        <dbReference type="ARBA" id="ARBA00023014"/>
    </source>
</evidence>
<evidence type="ECO:0000256" key="2">
    <source>
        <dbReference type="ARBA" id="ARBA00017228"/>
    </source>
</evidence>
<dbReference type="NCBIfam" id="TIGR00539">
    <property type="entry name" value="hemN_rel"/>
    <property type="match status" value="1"/>
</dbReference>
<protein>
    <recommendedName>
        <fullName evidence="2 9">Heme chaperone HemW</fullName>
    </recommendedName>
</protein>
<evidence type="ECO:0000259" key="10">
    <source>
        <dbReference type="PROSITE" id="PS51918"/>
    </source>
</evidence>
<keyword evidence="5 9" id="KW-0479">Metal-binding</keyword>
<name>C4G952_9FIRM</name>
<keyword evidence="9" id="KW-0963">Cytoplasm</keyword>
<evidence type="ECO:0000256" key="6">
    <source>
        <dbReference type="ARBA" id="ARBA00023004"/>
    </source>
</evidence>
<gene>
    <name evidence="11" type="ORF">GCWU000342_00502</name>
</gene>
<dbReference type="CDD" id="cd01335">
    <property type="entry name" value="Radical_SAM"/>
    <property type="match status" value="1"/>
</dbReference>
<dbReference type="GO" id="GO:0046872">
    <property type="term" value="F:metal ion binding"/>
    <property type="evidence" value="ECO:0007669"/>
    <property type="project" value="UniProtKB-UniRule"/>
</dbReference>
<dbReference type="InterPro" id="IPR007197">
    <property type="entry name" value="rSAM"/>
</dbReference>
<keyword evidence="3 9" id="KW-0349">Heme</keyword>
<evidence type="ECO:0000313" key="11">
    <source>
        <dbReference type="EMBL" id="EEP29149.1"/>
    </source>
</evidence>
<dbReference type="InterPro" id="IPR010723">
    <property type="entry name" value="HemN_C"/>
</dbReference>
<keyword evidence="11" id="KW-0560">Oxidoreductase</keyword>
<evidence type="ECO:0000313" key="12">
    <source>
        <dbReference type="Proteomes" id="UP000003494"/>
    </source>
</evidence>
<keyword evidence="12" id="KW-1185">Reference proteome</keyword>
<dbReference type="Pfam" id="PF06969">
    <property type="entry name" value="HemN_C"/>
    <property type="match status" value="1"/>
</dbReference>
<dbReference type="InterPro" id="IPR034505">
    <property type="entry name" value="Coproporphyrinogen-III_oxidase"/>
</dbReference>